<dbReference type="EMBL" id="LJSX01000013">
    <property type="protein sequence ID" value="KPQ10783.1"/>
    <property type="molecule type" value="Genomic_DNA"/>
</dbReference>
<gene>
    <name evidence="2" type="primary">codA</name>
    <name evidence="3" type="ORF">GA0071312_0933</name>
    <name evidence="2" type="ORF">HLUCCO17_10025</name>
</gene>
<dbReference type="OrthoDB" id="9815027at2"/>
<dbReference type="RefSeq" id="WP_083204310.1">
    <property type="nucleotide sequence ID" value="NZ_FMBM01000001.1"/>
</dbReference>
<dbReference type="PANTHER" id="PTHR32027:SF0">
    <property type="entry name" value="CYTOSINE DEAMINASE"/>
    <property type="match status" value="1"/>
</dbReference>
<dbReference type="Gene3D" id="3.20.20.140">
    <property type="entry name" value="Metal-dependent hydrolases"/>
    <property type="match status" value="1"/>
</dbReference>
<proteinExistence type="predicted"/>
<dbReference type="EMBL" id="FMBM01000001">
    <property type="protein sequence ID" value="SCC79512.1"/>
    <property type="molecule type" value="Genomic_DNA"/>
</dbReference>
<dbReference type="Proteomes" id="UP000050497">
    <property type="component" value="Unassembled WGS sequence"/>
</dbReference>
<dbReference type="PATRIC" id="fig|1653334.4.peg.3113"/>
<dbReference type="SUPFAM" id="SSF51338">
    <property type="entry name" value="Composite domain of metallo-dependent hydrolases"/>
    <property type="match status" value="1"/>
</dbReference>
<dbReference type="STRING" id="1653334.GA0071312_0933"/>
<dbReference type="InterPro" id="IPR013108">
    <property type="entry name" value="Amidohydro_3"/>
</dbReference>
<dbReference type="InterPro" id="IPR011059">
    <property type="entry name" value="Metal-dep_hydrolase_composite"/>
</dbReference>
<feature type="domain" description="Amidohydrolase 3" evidence="1">
    <location>
        <begin position="201"/>
        <end position="438"/>
    </location>
</feature>
<dbReference type="AlphaFoldDB" id="A0A0P8A0A5"/>
<dbReference type="Proteomes" id="UP000182800">
    <property type="component" value="Unassembled WGS sequence"/>
</dbReference>
<dbReference type="InterPro" id="IPR052349">
    <property type="entry name" value="Metallo-hydrolase_Enzymes"/>
</dbReference>
<evidence type="ECO:0000259" key="1">
    <source>
        <dbReference type="Pfam" id="PF07969"/>
    </source>
</evidence>
<dbReference type="InterPro" id="IPR032466">
    <property type="entry name" value="Metal_Hydrolase"/>
</dbReference>
<evidence type="ECO:0000313" key="4">
    <source>
        <dbReference type="Proteomes" id="UP000050497"/>
    </source>
</evidence>
<sequence length="453" mass="49453">MAADDRNAHDHATGFLPIPATGDYRLDNASVPHCMLSAGGVKPDAAGLCHVDLVIRHGRILGVTPSGTSAHETDLPVIDTRGALVMPRLVDIHTHLDKGFIWNRAPNPDGTFPGALDTAQSDREANWDAQDLARRMDFGLRCALAHGTGAIRTHLDSIGKQTALSWPVFAELRETWRDVITLQATSLFLLDDILENGEEFAQVVETTARYEGQLGGVTFAGHAPDARTDAALDKLFAAAIRHGLDLDLHVDESDSHHARTLERVADAAIRHRFPNRILCGHCCSASLMEEGDLDRLIDKLARAGIAVVSLPMCNMYLQDRASGRTPRWRGVAPVQEFRTAGIPVMFASDNTRDPFFAYGDLDLIEVFCEATRIAHLDHGEGDWLRAIAGTPATIMNLDRAGRIESGDPADLLILRARSMNELLSRPRGDRMVLLGGRPIATTPPPYDELDMIA</sequence>
<protein>
    <submittedName>
        <fullName evidence="2 3">Cytosine deaminase</fullName>
    </submittedName>
</protein>
<comment type="caution">
    <text evidence="2">The sequence shown here is derived from an EMBL/GenBank/DDBJ whole genome shotgun (WGS) entry which is preliminary data.</text>
</comment>
<dbReference type="NCBIfam" id="NF005759">
    <property type="entry name" value="PRK07583.1"/>
    <property type="match status" value="1"/>
</dbReference>
<dbReference type="GO" id="GO:0004131">
    <property type="term" value="F:cytosine deaminase activity"/>
    <property type="evidence" value="ECO:0007669"/>
    <property type="project" value="TreeGrafter"/>
</dbReference>
<dbReference type="CDD" id="cd01293">
    <property type="entry name" value="Bact_CD"/>
    <property type="match status" value="1"/>
</dbReference>
<dbReference type="PANTHER" id="PTHR32027">
    <property type="entry name" value="CYTOSINE DEAMINASE"/>
    <property type="match status" value="1"/>
</dbReference>
<keyword evidence="5" id="KW-1185">Reference proteome</keyword>
<evidence type="ECO:0000313" key="3">
    <source>
        <dbReference type="EMBL" id="SCC79512.1"/>
    </source>
</evidence>
<reference evidence="3 5" key="2">
    <citation type="submission" date="2016-08" db="EMBL/GenBank/DDBJ databases">
        <authorList>
            <person name="Varghese N."/>
            <person name="Submissions Spin"/>
        </authorList>
    </citation>
    <scope>NUCLEOTIDE SEQUENCE [LARGE SCALE GENOMIC DNA]</scope>
    <source>
        <strain evidence="3 5">HL-109</strain>
    </source>
</reference>
<organism evidence="2 4">
    <name type="scientific">Saliniramus fredricksonii</name>
    <dbReference type="NCBI Taxonomy" id="1653334"/>
    <lineage>
        <taxon>Bacteria</taxon>
        <taxon>Pseudomonadati</taxon>
        <taxon>Pseudomonadota</taxon>
        <taxon>Alphaproteobacteria</taxon>
        <taxon>Hyphomicrobiales</taxon>
        <taxon>Salinarimonadaceae</taxon>
        <taxon>Saliniramus</taxon>
    </lineage>
</organism>
<evidence type="ECO:0000313" key="2">
    <source>
        <dbReference type="EMBL" id="KPQ10783.1"/>
    </source>
</evidence>
<dbReference type="Pfam" id="PF07969">
    <property type="entry name" value="Amidohydro_3"/>
    <property type="match status" value="1"/>
</dbReference>
<dbReference type="GO" id="GO:0035888">
    <property type="term" value="F:isoguanine deaminase activity"/>
    <property type="evidence" value="ECO:0007669"/>
    <property type="project" value="TreeGrafter"/>
</dbReference>
<dbReference type="SUPFAM" id="SSF51556">
    <property type="entry name" value="Metallo-dependent hydrolases"/>
    <property type="match status" value="1"/>
</dbReference>
<name>A0A0P8A0A5_9HYPH</name>
<accession>A0A0P8A0A5</accession>
<reference evidence="2 4" key="1">
    <citation type="submission" date="2015-09" db="EMBL/GenBank/DDBJ databases">
        <title>Identification and resolution of microdiversity through metagenomic sequencing of parallel consortia.</title>
        <authorList>
            <person name="Nelson W.C."/>
            <person name="Romine M.F."/>
            <person name="Lindemann S.R."/>
        </authorList>
    </citation>
    <scope>NUCLEOTIDE SEQUENCE [LARGE SCALE GENOMIC DNA]</scope>
    <source>
        <strain evidence="2">HL-109</strain>
    </source>
</reference>
<evidence type="ECO:0000313" key="5">
    <source>
        <dbReference type="Proteomes" id="UP000182800"/>
    </source>
</evidence>
<dbReference type="GO" id="GO:0006209">
    <property type="term" value="P:cytosine catabolic process"/>
    <property type="evidence" value="ECO:0007669"/>
    <property type="project" value="TreeGrafter"/>
</dbReference>
<dbReference type="Gene3D" id="2.30.40.10">
    <property type="entry name" value="Urease, subunit C, domain 1"/>
    <property type="match status" value="1"/>
</dbReference>